<dbReference type="GO" id="GO:0005634">
    <property type="term" value="C:nucleus"/>
    <property type="evidence" value="ECO:0007669"/>
    <property type="project" value="UniProtKB-SubCell"/>
</dbReference>
<dbReference type="Proteomes" id="UP000198287">
    <property type="component" value="Unassembled WGS sequence"/>
</dbReference>
<dbReference type="SMART" id="SM00968">
    <property type="entry name" value="SMC_hinge"/>
    <property type="match status" value="1"/>
</dbReference>
<evidence type="ECO:0000256" key="12">
    <source>
        <dbReference type="SAM" id="Coils"/>
    </source>
</evidence>
<dbReference type="PANTHER" id="PTHR43977">
    <property type="entry name" value="STRUCTURAL MAINTENANCE OF CHROMOSOMES PROTEIN 3"/>
    <property type="match status" value="1"/>
</dbReference>
<feature type="coiled-coil region" evidence="12">
    <location>
        <begin position="678"/>
        <end position="1005"/>
    </location>
</feature>
<dbReference type="InterPro" id="IPR027120">
    <property type="entry name" value="Smc2_ABC"/>
</dbReference>
<keyword evidence="9 11" id="KW-0539">Nucleus</keyword>
<reference evidence="15 16" key="1">
    <citation type="submission" date="2015-12" db="EMBL/GenBank/DDBJ databases">
        <title>The genome of Folsomia candida.</title>
        <authorList>
            <person name="Faddeeva A."/>
            <person name="Derks M.F."/>
            <person name="Anvar Y."/>
            <person name="Smit S."/>
            <person name="Van Straalen N."/>
            <person name="Roelofs D."/>
        </authorList>
    </citation>
    <scope>NUCLEOTIDE SEQUENCE [LARGE SCALE GENOMIC DNA]</scope>
    <source>
        <strain evidence="15 16">VU population</strain>
        <tissue evidence="15">Whole body</tissue>
    </source>
</reference>
<evidence type="ECO:0000256" key="10">
    <source>
        <dbReference type="ARBA" id="ARBA00023306"/>
    </source>
</evidence>
<dbReference type="GO" id="GO:0030261">
    <property type="term" value="P:chromosome condensation"/>
    <property type="evidence" value="ECO:0007669"/>
    <property type="project" value="UniProtKB-KW"/>
</dbReference>
<dbReference type="PIRSF" id="PIRSF005719">
    <property type="entry name" value="SMC"/>
    <property type="match status" value="1"/>
</dbReference>
<dbReference type="STRING" id="158441.A0A226EFJ9"/>
<dbReference type="Pfam" id="PF06470">
    <property type="entry name" value="SMC_hinge"/>
    <property type="match status" value="1"/>
</dbReference>
<evidence type="ECO:0000256" key="9">
    <source>
        <dbReference type="ARBA" id="ARBA00023242"/>
    </source>
</evidence>
<feature type="domain" description="SMC hinge" evidence="14">
    <location>
        <begin position="519"/>
        <end position="639"/>
    </location>
</feature>
<dbReference type="CDD" id="cd03273">
    <property type="entry name" value="ABC_SMC2_euk"/>
    <property type="match status" value="1"/>
</dbReference>
<evidence type="ECO:0000256" key="2">
    <source>
        <dbReference type="ARBA" id="ARBA00005231"/>
    </source>
</evidence>
<keyword evidence="16" id="KW-1185">Reference proteome</keyword>
<comment type="similarity">
    <text evidence="2">Belongs to the SMC family. SMC2 subfamily.</text>
</comment>
<dbReference type="InterPro" id="IPR024704">
    <property type="entry name" value="SMC"/>
</dbReference>
<comment type="caution">
    <text evidence="15">The sequence shown here is derived from an EMBL/GenBank/DDBJ whole genome shotgun (WGS) entry which is preliminary data.</text>
</comment>
<accession>A0A226EFJ9</accession>
<evidence type="ECO:0000256" key="8">
    <source>
        <dbReference type="ARBA" id="ARBA00023067"/>
    </source>
</evidence>
<feature type="coiled-coil region" evidence="12">
    <location>
        <begin position="443"/>
        <end position="502"/>
    </location>
</feature>
<evidence type="ECO:0000256" key="5">
    <source>
        <dbReference type="ARBA" id="ARBA00022776"/>
    </source>
</evidence>
<dbReference type="Gene3D" id="1.20.1060.20">
    <property type="match status" value="1"/>
</dbReference>
<evidence type="ECO:0000256" key="7">
    <source>
        <dbReference type="ARBA" id="ARBA00023054"/>
    </source>
</evidence>
<dbReference type="InterPro" id="IPR036277">
    <property type="entry name" value="SMC_hinge_sf"/>
</dbReference>
<dbReference type="GO" id="GO:0005524">
    <property type="term" value="F:ATP binding"/>
    <property type="evidence" value="ECO:0007669"/>
    <property type="project" value="UniProtKB-KW"/>
</dbReference>
<dbReference type="OMA" id="THNKIAM"/>
<keyword evidence="10" id="KW-0131">Cell cycle</keyword>
<evidence type="ECO:0000313" key="15">
    <source>
        <dbReference type="EMBL" id="OXA56413.1"/>
    </source>
</evidence>
<keyword evidence="8" id="KW-0226">DNA condensation</keyword>
<dbReference type="GO" id="GO:0016887">
    <property type="term" value="F:ATP hydrolysis activity"/>
    <property type="evidence" value="ECO:0007669"/>
    <property type="project" value="InterPro"/>
</dbReference>
<feature type="region of interest" description="Disordered" evidence="13">
    <location>
        <begin position="1160"/>
        <end position="1189"/>
    </location>
</feature>
<keyword evidence="7 12" id="KW-0175">Coiled coil</keyword>
<dbReference type="InterPro" id="IPR010935">
    <property type="entry name" value="SMC_hinge"/>
</dbReference>
<keyword evidence="3" id="KW-0132">Cell division</keyword>
<dbReference type="InterPro" id="IPR003395">
    <property type="entry name" value="RecF/RecN/SMC_N"/>
</dbReference>
<dbReference type="GO" id="GO:0051301">
    <property type="term" value="P:cell division"/>
    <property type="evidence" value="ECO:0007669"/>
    <property type="project" value="UniProtKB-KW"/>
</dbReference>
<evidence type="ECO:0000256" key="13">
    <source>
        <dbReference type="SAM" id="MobiDB-lite"/>
    </source>
</evidence>
<dbReference type="Gene3D" id="3.40.50.300">
    <property type="entry name" value="P-loop containing nucleotide triphosphate hydrolases"/>
    <property type="match status" value="2"/>
</dbReference>
<dbReference type="InterPro" id="IPR027417">
    <property type="entry name" value="P-loop_NTPase"/>
</dbReference>
<feature type="coiled-coil region" evidence="12">
    <location>
        <begin position="267"/>
        <end position="386"/>
    </location>
</feature>
<evidence type="ECO:0000256" key="4">
    <source>
        <dbReference type="ARBA" id="ARBA00022741"/>
    </source>
</evidence>
<keyword evidence="6" id="KW-0067">ATP-binding</keyword>
<keyword evidence="5" id="KW-0498">Mitosis</keyword>
<dbReference type="SUPFAM" id="SSF52540">
    <property type="entry name" value="P-loop containing nucleoside triphosphate hydrolases"/>
    <property type="match status" value="1"/>
</dbReference>
<dbReference type="Pfam" id="PF02463">
    <property type="entry name" value="SMC_N"/>
    <property type="match status" value="1"/>
</dbReference>
<evidence type="ECO:0000256" key="11">
    <source>
        <dbReference type="PIRNR" id="PIRNR005719"/>
    </source>
</evidence>
<gene>
    <name evidence="15" type="ORF">Fcan01_09826</name>
</gene>
<name>A0A226EFJ9_FOLCA</name>
<proteinExistence type="inferred from homology"/>
<dbReference type="OrthoDB" id="10255539at2759"/>
<evidence type="ECO:0000256" key="6">
    <source>
        <dbReference type="ARBA" id="ARBA00022840"/>
    </source>
</evidence>
<dbReference type="Gene3D" id="3.30.70.1620">
    <property type="match status" value="1"/>
</dbReference>
<dbReference type="SUPFAM" id="SSF75553">
    <property type="entry name" value="Smc hinge domain"/>
    <property type="match status" value="1"/>
</dbReference>
<evidence type="ECO:0000256" key="3">
    <source>
        <dbReference type="ARBA" id="ARBA00022618"/>
    </source>
</evidence>
<dbReference type="GO" id="GO:0005694">
    <property type="term" value="C:chromosome"/>
    <property type="evidence" value="ECO:0007669"/>
    <property type="project" value="InterPro"/>
</dbReference>
<evidence type="ECO:0000259" key="14">
    <source>
        <dbReference type="SMART" id="SM00968"/>
    </source>
</evidence>
<dbReference type="EMBL" id="LNIX01000004">
    <property type="protein sequence ID" value="OXA56413.1"/>
    <property type="molecule type" value="Genomic_DNA"/>
</dbReference>
<evidence type="ECO:0000256" key="1">
    <source>
        <dbReference type="ARBA" id="ARBA00004123"/>
    </source>
</evidence>
<protein>
    <recommendedName>
        <fullName evidence="11">Structural maintenance of chromosomes protein</fullName>
    </recommendedName>
</protein>
<comment type="subcellular location">
    <subcellularLocation>
        <location evidence="1 11">Nucleus</location>
    </subcellularLocation>
</comment>
<organism evidence="15 16">
    <name type="scientific">Folsomia candida</name>
    <name type="common">Springtail</name>
    <dbReference type="NCBI Taxonomy" id="158441"/>
    <lineage>
        <taxon>Eukaryota</taxon>
        <taxon>Metazoa</taxon>
        <taxon>Ecdysozoa</taxon>
        <taxon>Arthropoda</taxon>
        <taxon>Hexapoda</taxon>
        <taxon>Collembola</taxon>
        <taxon>Entomobryomorpha</taxon>
        <taxon>Isotomoidea</taxon>
        <taxon>Isotomidae</taxon>
        <taxon>Proisotominae</taxon>
        <taxon>Folsomia</taxon>
    </lineage>
</organism>
<keyword evidence="4" id="KW-0547">Nucleotide-binding</keyword>
<sequence>MHLKHIILEGFKSYRDRTDIGPFDPHFNAITGLNGSGKSNILDAIAFVLGLSSMQVVRAANLGELIYKGGTGGVSRASASLIFDNKDRKKSPVGYEKHDEIIISRVIETNGVCKYFLNSITSTKRQITEMFESVQLNISNANFMIMQGKITKVINMTPKQILCMIEETVGGNVYQGKRDKTEQEIKNKDRCLELVRSTIHEEIYPEWKRQRDAREKLTEFQTVEYQTARCLKYYAIMQYKDVIDKLKNSQVELNRVVDSEKDDDKKIEEYKEGINDNKKRQQQMKQENTEKFKERIAKAEKDLADEKKKFVTVEAKLNTAKMDVSDGKKKLAEAEKAKRQQEKEMQDYKKKSASTVGEFEDVKAQIANAQEALNKAREQENALKMGNIVDEEGKACDARQELMRVQDEIHKIEPDYQVATQQYDEDMRKLEGMQKDLKKTPTNEQVERDYKAKSQRAEALKAEAVKRNINPDDSPSEIVKSLNQSKHRLQQLTQEKESIIGRNYGISFRYEKNNLVDASRIHGCLYELLKFQNIDEWGGALEVLAGGLFGQLVVEDEVVAKALLKSGLTRRMTIHCLSVFKTSNKTHLTQQELDRRLGAGKAIPAIDLIECSPKYQAIVQHFFGGKVICDTIQTAKKVAFELGYYAVSKIGDVADPDGVMQGGSRRSLGEFIKTCDKLRQMSAEIKQLMGTVGDLQRRLQAAQSNADFMKQLDIAKRDLQNAEETRGLTSYSILQKDIKELMEKLKKDSEVLADWKKQMQQLEKDKKVWSTKVNQLEHLREKGKKDNAALIVRCEKALETAKKKYESKQKHFGDIDVEIKSREALIQDCQQDIDNSAEEINEYNKTVEKIAQEFSLIQKRFSEVQTRYDEAVAESQQWNAEYNEIEEEIRNLTNAIHKIEMSKIKRGNLKEKLTGSVNHYESEIHKLKKENQTLNFDKEEIPADERKSLHERKVEAERLKKRFDELRERIDVQAAEQFQSTKTLLRSAEDKMTTIESNKKDLMSTIDKLDEHKMNIVMEAYTKVNEEFNKMMGTLLPESAARLVAVNQNDLSQGLNIHVQLGGVWKESLSELSGGQKSLVALALVLSLCMYNPAPLYILDEIDSALDLNHTQNIGVLIRRRFKDTQFVCVSLKDGMYSNCNILFQVQFNNGRSEVKRCVRSSSKKPEEDDHQVVSSKHAKRFNKIVSGK</sequence>
<evidence type="ECO:0000313" key="16">
    <source>
        <dbReference type="Proteomes" id="UP000198287"/>
    </source>
</evidence>
<dbReference type="AlphaFoldDB" id="A0A226EFJ9"/>